<organism evidence="1 2">
    <name type="scientific">Bullifex porci</name>
    <dbReference type="NCBI Taxonomy" id="2606638"/>
    <lineage>
        <taxon>Bacteria</taxon>
        <taxon>Pseudomonadati</taxon>
        <taxon>Spirochaetota</taxon>
        <taxon>Spirochaetia</taxon>
        <taxon>Spirochaetales</taxon>
        <taxon>Spirochaetaceae</taxon>
        <taxon>Bullifex</taxon>
    </lineage>
</organism>
<accession>A0A7X2PCT7</accession>
<dbReference type="EMBL" id="VUNN01000012">
    <property type="protein sequence ID" value="MSU06507.1"/>
    <property type="molecule type" value="Genomic_DNA"/>
</dbReference>
<comment type="caution">
    <text evidence="1">The sequence shown here is derived from an EMBL/GenBank/DDBJ whole genome shotgun (WGS) entry which is preliminary data.</text>
</comment>
<reference evidence="1 2" key="1">
    <citation type="submission" date="2019-08" db="EMBL/GenBank/DDBJ databases">
        <title>In-depth cultivation of the pig gut microbiome towards novel bacterial diversity and tailored functional studies.</title>
        <authorList>
            <person name="Wylensek D."/>
            <person name="Hitch T.C.A."/>
            <person name="Clavel T."/>
        </authorList>
    </citation>
    <scope>NUCLEOTIDE SEQUENCE [LARGE SCALE GENOMIC DNA]</scope>
    <source>
        <strain evidence="1 2">NM-380-WT-3C1</strain>
    </source>
</reference>
<evidence type="ECO:0000313" key="2">
    <source>
        <dbReference type="Proteomes" id="UP000460549"/>
    </source>
</evidence>
<keyword evidence="2" id="KW-1185">Reference proteome</keyword>
<protein>
    <submittedName>
        <fullName evidence="1">Uncharacterized protein</fullName>
    </submittedName>
</protein>
<name>A0A7X2PCT7_9SPIO</name>
<dbReference type="RefSeq" id="WP_154425478.1">
    <property type="nucleotide sequence ID" value="NZ_JAQYPZ010000079.1"/>
</dbReference>
<sequence>MTYLDFEKVSEMSGKKVGNYKLGRFTYNGKSKTLTDENGCVICDHVGYFDDIERIIIDEFEPIIFYISESIDGGFRSSVITPHRDKIRGTIVKLYSVVARCPSEVLEKKTEWKEIELDD</sequence>
<dbReference type="Proteomes" id="UP000460549">
    <property type="component" value="Unassembled WGS sequence"/>
</dbReference>
<evidence type="ECO:0000313" key="1">
    <source>
        <dbReference type="EMBL" id="MSU06507.1"/>
    </source>
</evidence>
<gene>
    <name evidence="1" type="ORF">FYJ80_06895</name>
</gene>
<proteinExistence type="predicted"/>
<dbReference type="AlphaFoldDB" id="A0A7X2PCT7"/>